<keyword evidence="1" id="KW-0808">Transferase</keyword>
<feature type="signal peptide" evidence="5">
    <location>
        <begin position="1"/>
        <end position="25"/>
    </location>
</feature>
<keyword evidence="8" id="KW-1185">Reference proteome</keyword>
<feature type="chain" id="PRO_5047156639" evidence="5">
    <location>
        <begin position="26"/>
        <end position="1009"/>
    </location>
</feature>
<dbReference type="PANTHER" id="PTHR24421:SF62">
    <property type="entry name" value="SENSORY TRANSDUCTION HISTIDINE KINASE"/>
    <property type="match status" value="1"/>
</dbReference>
<name>A0ABZ0Y1Z5_9BURK</name>
<dbReference type="Pfam" id="PF07494">
    <property type="entry name" value="Reg_prop"/>
    <property type="match status" value="1"/>
</dbReference>
<dbReference type="EMBL" id="CP140152">
    <property type="protein sequence ID" value="WQH06061.1"/>
    <property type="molecule type" value="Genomic_DNA"/>
</dbReference>
<dbReference type="InterPro" id="IPR050482">
    <property type="entry name" value="Sensor_HK_TwoCompSys"/>
</dbReference>
<evidence type="ECO:0000313" key="8">
    <source>
        <dbReference type="Proteomes" id="UP001326110"/>
    </source>
</evidence>
<dbReference type="PANTHER" id="PTHR24421">
    <property type="entry name" value="NITRATE/NITRITE SENSOR PROTEIN NARX-RELATED"/>
    <property type="match status" value="1"/>
</dbReference>
<dbReference type="InterPro" id="IPR013783">
    <property type="entry name" value="Ig-like_fold"/>
</dbReference>
<dbReference type="Pfam" id="PF02518">
    <property type="entry name" value="HATPase_c"/>
    <property type="match status" value="1"/>
</dbReference>
<gene>
    <name evidence="7" type="ORF">SR858_06920</name>
</gene>
<dbReference type="CDD" id="cd16917">
    <property type="entry name" value="HATPase_UhpB-NarQ-NarX-like"/>
    <property type="match status" value="1"/>
</dbReference>
<dbReference type="Pfam" id="PF07495">
    <property type="entry name" value="Y_Y_Y"/>
    <property type="match status" value="1"/>
</dbReference>
<dbReference type="InterPro" id="IPR011110">
    <property type="entry name" value="Reg_prop"/>
</dbReference>
<dbReference type="SMART" id="SM00387">
    <property type="entry name" value="HATPase_c"/>
    <property type="match status" value="1"/>
</dbReference>
<keyword evidence="3" id="KW-0902">Two-component regulatory system</keyword>
<evidence type="ECO:0000256" key="5">
    <source>
        <dbReference type="SAM" id="SignalP"/>
    </source>
</evidence>
<proteinExistence type="predicted"/>
<accession>A0ABZ0Y1Z5</accession>
<evidence type="ECO:0000256" key="2">
    <source>
        <dbReference type="ARBA" id="ARBA00022777"/>
    </source>
</evidence>
<sequence>MKFITSWIASLICLLTLAASPPAHSSPAPGLLDLYAHRAWTAAQGAPAQIQAITQTPDGWLWISTPTGLYRFDGVRFERHDAVNGHALRSSIVLPLHTAPDGTLWVGYRFGGASAFLGNRVRHYGADQGFPPGATHSFTVAPDGVTWVTTAAGLAWLDSRQDRWVRVGPEADFAPGATIWQVLFDRAGTQWVSTSRKVYYRRAGQARFQVASPANIALSSLAAAPDGTVWVSNGRDANYRLSTSAAAATAPPPKPELPGSGMWFDRAGTMWLLSETHVARVAPGSKAGDPRQQLAHDRGLSGMHPQTFYEDRDGTIWIGTVAGLDQFRPNRVAPLPPAADNLAPVVTPALAPGADGLVWLSDDNHSWLTGRDGVRHGPAGPAFWSSARGRDGRLWLGGWGGIWRAGDPQRTLITAPALAGQNDVRVDALAEDASGALWAACLNQPLQRHVPGSGRWDAPYPGLPQARIMALLSDSKNRLWVGYQGGRVALIENDTVRLVDAGDGQGIGNVQTIVERHGQVWVAGERGVARFVETVPGQRMTGAGHSSGARLETLRLADGRELRGVSGLLSTAAGDLWLRTHDGVVRIAAEQVQAFVRDRGAAPVPAELLGSEDGVSGNVQPTGPFPAIVAASDGVLWVSGTGGAMLLTPSAIRRETMPPAVDIRAVSSDGQARTPVSPLALPTGTNNLHITYTAQGLAAPQRTRFRYRLQGVDDGWQDAGDRREAFYTNLQPGAYRFQVIAANRDGVWNTAGATLDITIPPTFVQTLWFKALCALALLAAVALAWRWRLAQMARLIEARQLERLHERERIARALHDTFLQEAQGTVLMMHTAMAQIPPSLPARAAMERGIGYIEKAMIEGRDEVMGLRSSARADESLDAALQRYGERLAAGLPPGFRMHVRGTPRQLAPLVKDEVFAIGREAIWNAFRHAEASEIELDLVYTPGGLTLLVSDNGKGIPPDALTRAENGHWGLVGMRERAANIGATLEVGNREGGGTSLRLTLPRQYGAR</sequence>
<dbReference type="SUPFAM" id="SSF55874">
    <property type="entry name" value="ATPase domain of HSP90 chaperone/DNA topoisomerase II/histidine kinase"/>
    <property type="match status" value="1"/>
</dbReference>
<dbReference type="Proteomes" id="UP001326110">
    <property type="component" value="Chromosome"/>
</dbReference>
<dbReference type="InterPro" id="IPR011123">
    <property type="entry name" value="Y_Y_Y"/>
</dbReference>
<keyword evidence="2" id="KW-0418">Kinase</keyword>
<reference evidence="7 8" key="1">
    <citation type="submission" date="2023-11" db="EMBL/GenBank/DDBJ databases">
        <title>MicrobeMod: A computational toolkit for identifying prokaryotic methylation and restriction-modification with nanopore sequencing.</title>
        <authorList>
            <person name="Crits-Christoph A."/>
            <person name="Kang S.C."/>
            <person name="Lee H."/>
            <person name="Ostrov N."/>
        </authorList>
    </citation>
    <scope>NUCLEOTIDE SEQUENCE [LARGE SCALE GENOMIC DNA]</scope>
    <source>
        <strain evidence="7 8">ATCC 25935</strain>
    </source>
</reference>
<dbReference type="Gene3D" id="3.30.565.10">
    <property type="entry name" value="Histidine kinase-like ATPase, C-terminal domain"/>
    <property type="match status" value="1"/>
</dbReference>
<dbReference type="InterPro" id="IPR015943">
    <property type="entry name" value="WD40/YVTN_repeat-like_dom_sf"/>
</dbReference>
<dbReference type="Gene3D" id="2.60.40.10">
    <property type="entry name" value="Immunoglobulins"/>
    <property type="match status" value="1"/>
</dbReference>
<organism evidence="7 8">
    <name type="scientific">Duganella zoogloeoides</name>
    <dbReference type="NCBI Taxonomy" id="75659"/>
    <lineage>
        <taxon>Bacteria</taxon>
        <taxon>Pseudomonadati</taxon>
        <taxon>Pseudomonadota</taxon>
        <taxon>Betaproteobacteria</taxon>
        <taxon>Burkholderiales</taxon>
        <taxon>Oxalobacteraceae</taxon>
        <taxon>Telluria group</taxon>
        <taxon>Duganella</taxon>
    </lineage>
</organism>
<feature type="domain" description="Histidine kinase" evidence="6">
    <location>
        <begin position="921"/>
        <end position="1006"/>
    </location>
</feature>
<feature type="region of interest" description="Disordered" evidence="4">
    <location>
        <begin position="283"/>
        <end position="303"/>
    </location>
</feature>
<dbReference type="InterPro" id="IPR003594">
    <property type="entry name" value="HATPase_dom"/>
</dbReference>
<protein>
    <submittedName>
        <fullName evidence="7">Two-component regulator propeller domain-containing protein</fullName>
    </submittedName>
</protein>
<evidence type="ECO:0000256" key="3">
    <source>
        <dbReference type="ARBA" id="ARBA00023012"/>
    </source>
</evidence>
<dbReference type="GeneID" id="43163743"/>
<dbReference type="SUPFAM" id="SSF63829">
    <property type="entry name" value="Calcium-dependent phosphotriesterase"/>
    <property type="match status" value="2"/>
</dbReference>
<evidence type="ECO:0000259" key="6">
    <source>
        <dbReference type="PROSITE" id="PS50109"/>
    </source>
</evidence>
<evidence type="ECO:0000256" key="4">
    <source>
        <dbReference type="SAM" id="MobiDB-lite"/>
    </source>
</evidence>
<dbReference type="Pfam" id="PF07730">
    <property type="entry name" value="HisKA_3"/>
    <property type="match status" value="1"/>
</dbReference>
<dbReference type="InterPro" id="IPR005467">
    <property type="entry name" value="His_kinase_dom"/>
</dbReference>
<keyword evidence="5" id="KW-0732">Signal</keyword>
<dbReference type="PROSITE" id="PS50109">
    <property type="entry name" value="HIS_KIN"/>
    <property type="match status" value="1"/>
</dbReference>
<dbReference type="RefSeq" id="WP_051120318.1">
    <property type="nucleotide sequence ID" value="NZ_CP140152.1"/>
</dbReference>
<dbReference type="Gene3D" id="2.130.10.10">
    <property type="entry name" value="YVTN repeat-like/Quinoprotein amine dehydrogenase"/>
    <property type="match status" value="2"/>
</dbReference>
<dbReference type="InterPro" id="IPR036890">
    <property type="entry name" value="HATPase_C_sf"/>
</dbReference>
<evidence type="ECO:0000313" key="7">
    <source>
        <dbReference type="EMBL" id="WQH06061.1"/>
    </source>
</evidence>
<evidence type="ECO:0000256" key="1">
    <source>
        <dbReference type="ARBA" id="ARBA00022679"/>
    </source>
</evidence>
<dbReference type="InterPro" id="IPR011712">
    <property type="entry name" value="Sig_transdc_His_kin_sub3_dim/P"/>
</dbReference>
<dbReference type="SUPFAM" id="SSF101898">
    <property type="entry name" value="NHL repeat"/>
    <property type="match status" value="1"/>
</dbReference>